<keyword evidence="2" id="KW-0963">Cytoplasm</keyword>
<feature type="binding site" evidence="2">
    <location>
        <position position="14"/>
    </location>
    <ligand>
        <name>Mg(2+)</name>
        <dbReference type="ChEBI" id="CHEBI:18420"/>
    </ligand>
</feature>
<reference evidence="4 5" key="1">
    <citation type="submission" date="2019-03" db="EMBL/GenBank/DDBJ databases">
        <title>Genomic Encyclopedia of Type Strains, Phase IV (KMG-IV): sequencing the most valuable type-strain genomes for metagenomic binning, comparative biology and taxonomic classification.</title>
        <authorList>
            <person name="Goeker M."/>
        </authorList>
    </citation>
    <scope>NUCLEOTIDE SEQUENCE [LARGE SCALE GENOMIC DNA]</scope>
    <source>
        <strain evidence="4 5">DSM 100556</strain>
    </source>
</reference>
<evidence type="ECO:0000256" key="2">
    <source>
        <dbReference type="HAMAP-Rule" id="MF_01113"/>
    </source>
</evidence>
<dbReference type="GO" id="GO:0003887">
    <property type="term" value="F:DNA-directed DNA polymerase activity"/>
    <property type="evidence" value="ECO:0007669"/>
    <property type="project" value="UniProtKB-UniRule"/>
</dbReference>
<comment type="subcellular location">
    <subcellularLocation>
        <location evidence="2">Cytoplasm</location>
    </subcellularLocation>
</comment>
<keyword evidence="2" id="KW-0515">Mutator protein</keyword>
<keyword evidence="2" id="KW-0548">Nucleotidyltransferase</keyword>
<evidence type="ECO:0000313" key="5">
    <source>
        <dbReference type="Proteomes" id="UP000295718"/>
    </source>
</evidence>
<dbReference type="GO" id="GO:0009432">
    <property type="term" value="P:SOS response"/>
    <property type="evidence" value="ECO:0007669"/>
    <property type="project" value="TreeGrafter"/>
</dbReference>
<dbReference type="InterPro" id="IPR043502">
    <property type="entry name" value="DNA/RNA_pol_sf"/>
</dbReference>
<feature type="domain" description="UmuC" evidence="3">
    <location>
        <begin position="10"/>
        <end position="198"/>
    </location>
</feature>
<dbReference type="GO" id="GO:0000287">
    <property type="term" value="F:magnesium ion binding"/>
    <property type="evidence" value="ECO:0007669"/>
    <property type="project" value="UniProtKB-UniRule"/>
</dbReference>
<keyword evidence="2" id="KW-0234">DNA repair</keyword>
<name>A0A4R1R6S5_9FIRM</name>
<keyword evidence="5" id="KW-1185">Reference proteome</keyword>
<keyword evidence="2" id="KW-0808">Transferase</keyword>
<evidence type="ECO:0000256" key="1">
    <source>
        <dbReference type="ARBA" id="ARBA00010945"/>
    </source>
</evidence>
<dbReference type="Pfam" id="PF00817">
    <property type="entry name" value="IMS"/>
    <property type="match status" value="1"/>
</dbReference>
<keyword evidence="2" id="KW-0479">Metal-binding</keyword>
<dbReference type="EMBL" id="SLUO01000001">
    <property type="protein sequence ID" value="TCL61210.1"/>
    <property type="molecule type" value="Genomic_DNA"/>
</dbReference>
<dbReference type="Gene3D" id="3.30.1490.100">
    <property type="entry name" value="DNA polymerase, Y-family, little finger domain"/>
    <property type="match status" value="1"/>
</dbReference>
<proteinExistence type="inferred from homology"/>
<comment type="function">
    <text evidence="2">Poorly processive, error-prone DNA polymerase involved in untargeted mutagenesis. Copies undamaged DNA at stalled replication forks, which arise in vivo from mismatched or misaligned primer ends. These misaligned primers can be extended by PolIV. Exhibits no 3'-5' exonuclease (proofreading) activity. May be involved in translesional synthesis, in conjunction with the beta clamp from PolIII.</text>
</comment>
<comment type="cofactor">
    <cofactor evidence="2">
        <name>Mg(2+)</name>
        <dbReference type="ChEBI" id="CHEBI:18420"/>
    </cofactor>
    <text evidence="2">Binds 2 magnesium ions per subunit.</text>
</comment>
<comment type="similarity">
    <text evidence="1 2">Belongs to the DNA polymerase type-Y family.</text>
</comment>
<dbReference type="PANTHER" id="PTHR11076">
    <property type="entry name" value="DNA REPAIR POLYMERASE UMUC / TRANSFERASE FAMILY MEMBER"/>
    <property type="match status" value="1"/>
</dbReference>
<dbReference type="InterPro" id="IPR017961">
    <property type="entry name" value="DNA_pol_Y-fam_little_finger"/>
</dbReference>
<dbReference type="Pfam" id="PF11799">
    <property type="entry name" value="IMS_C"/>
    <property type="match status" value="1"/>
</dbReference>
<dbReference type="InterPro" id="IPR036775">
    <property type="entry name" value="DNA_pol_Y-fam_lit_finger_sf"/>
</dbReference>
<sequence length="410" mass="45642">MNKENKEKTIFHIDVNSAYLSWSALKKLEEGDTQDLREIPSIIGGDMERRRGVVLAKSIPAKTYHVKTGEPIVSALRKCPHLTIAPPDHGLYHRKSQELMAFLYDICPDLEQVSVDECYMDYTPIAGKYASPAEAACIIKDHVYEKFGYTVNVGISNRKVLAKMASDFKKPNLVHTLYADEIQEKLWPLPVSSLYMCGRSSAETLRKLEILTIGDLARADTLILSAHLKSHGILLWEYANGIDSSVVISEQINAKGIGNSTTLREDVSTKEEACKVLLSLSETVAGRLRKSAQLAGMVSTELKYNTFQSVSHQTTLLSPTCTTDVIYKTACSLFDEIWNGTPLRLLGIRTSKLVSDEEPVQLSLFDIQEEISGESTSKKQEKLDIALDSIRKKFGPDSVIRGSLFHDDNL</sequence>
<feature type="binding site" evidence="2">
    <location>
        <position position="116"/>
    </location>
    <ligand>
        <name>Mg(2+)</name>
        <dbReference type="ChEBI" id="CHEBI:18420"/>
    </ligand>
</feature>
<protein>
    <recommendedName>
        <fullName evidence="2">DNA polymerase IV</fullName>
        <shortName evidence="2">Pol IV</shortName>
        <ecNumber evidence="2">2.7.7.7</ecNumber>
    </recommendedName>
</protein>
<dbReference type="InterPro" id="IPR043128">
    <property type="entry name" value="Rev_trsase/Diguanyl_cyclase"/>
</dbReference>
<comment type="caution">
    <text evidence="4">The sequence shown here is derived from an EMBL/GenBank/DDBJ whole genome shotgun (WGS) entry which is preliminary data.</text>
</comment>
<dbReference type="GO" id="GO:0006281">
    <property type="term" value="P:DNA repair"/>
    <property type="evidence" value="ECO:0007669"/>
    <property type="project" value="UniProtKB-UniRule"/>
</dbReference>
<evidence type="ECO:0000313" key="4">
    <source>
        <dbReference type="EMBL" id="TCL61210.1"/>
    </source>
</evidence>
<accession>A0A4R1R6S5</accession>
<gene>
    <name evidence="2" type="primary">dinB</name>
    <name evidence="4" type="ORF">EDD76_101307</name>
</gene>
<dbReference type="GO" id="GO:0006261">
    <property type="term" value="P:DNA-templated DNA replication"/>
    <property type="evidence" value="ECO:0007669"/>
    <property type="project" value="UniProtKB-UniRule"/>
</dbReference>
<dbReference type="Gene3D" id="3.30.70.270">
    <property type="match status" value="1"/>
</dbReference>
<dbReference type="PROSITE" id="PS50173">
    <property type="entry name" value="UMUC"/>
    <property type="match status" value="1"/>
</dbReference>
<dbReference type="Proteomes" id="UP000295718">
    <property type="component" value="Unassembled WGS sequence"/>
</dbReference>
<keyword evidence="2" id="KW-0227">DNA damage</keyword>
<dbReference type="OrthoDB" id="9808813at2"/>
<dbReference type="GO" id="GO:0042276">
    <property type="term" value="P:error-prone translesion synthesis"/>
    <property type="evidence" value="ECO:0007669"/>
    <property type="project" value="TreeGrafter"/>
</dbReference>
<dbReference type="EC" id="2.7.7.7" evidence="2"/>
<dbReference type="InterPro" id="IPR022880">
    <property type="entry name" value="DNApol_IV"/>
</dbReference>
<keyword evidence="2" id="KW-0239">DNA-directed DNA polymerase</keyword>
<dbReference type="Gene3D" id="1.10.150.20">
    <property type="entry name" value="5' to 3' exonuclease, C-terminal subdomain"/>
    <property type="match status" value="1"/>
</dbReference>
<dbReference type="GO" id="GO:0003684">
    <property type="term" value="F:damaged DNA binding"/>
    <property type="evidence" value="ECO:0007669"/>
    <property type="project" value="InterPro"/>
</dbReference>
<keyword evidence="2" id="KW-0238">DNA-binding</keyword>
<comment type="subunit">
    <text evidence="2">Monomer.</text>
</comment>
<feature type="site" description="Substrate discrimination" evidence="2">
    <location>
        <position position="19"/>
    </location>
</feature>
<dbReference type="STRING" id="1469948.GCA_000732725_02462"/>
<dbReference type="PANTHER" id="PTHR11076:SF33">
    <property type="entry name" value="DNA POLYMERASE KAPPA"/>
    <property type="match status" value="1"/>
</dbReference>
<organism evidence="4 5">
    <name type="scientific">Kineothrix alysoides</name>
    <dbReference type="NCBI Taxonomy" id="1469948"/>
    <lineage>
        <taxon>Bacteria</taxon>
        <taxon>Bacillati</taxon>
        <taxon>Bacillota</taxon>
        <taxon>Clostridia</taxon>
        <taxon>Lachnospirales</taxon>
        <taxon>Lachnospiraceae</taxon>
        <taxon>Kineothrix</taxon>
    </lineage>
</organism>
<dbReference type="CDD" id="cd03586">
    <property type="entry name" value="PolY_Pol_IV_kappa"/>
    <property type="match status" value="1"/>
</dbReference>
<dbReference type="SUPFAM" id="SSF56672">
    <property type="entry name" value="DNA/RNA polymerases"/>
    <property type="match status" value="1"/>
</dbReference>
<dbReference type="InterPro" id="IPR001126">
    <property type="entry name" value="UmuC"/>
</dbReference>
<dbReference type="SUPFAM" id="SSF100879">
    <property type="entry name" value="Lesion bypass DNA polymerase (Y-family), little finger domain"/>
    <property type="match status" value="1"/>
</dbReference>
<dbReference type="InterPro" id="IPR050116">
    <property type="entry name" value="DNA_polymerase-Y"/>
</dbReference>
<feature type="active site" evidence="2">
    <location>
        <position position="117"/>
    </location>
</feature>
<comment type="catalytic activity">
    <reaction evidence="2">
        <text>DNA(n) + a 2'-deoxyribonucleoside 5'-triphosphate = DNA(n+1) + diphosphate</text>
        <dbReference type="Rhea" id="RHEA:22508"/>
        <dbReference type="Rhea" id="RHEA-COMP:17339"/>
        <dbReference type="Rhea" id="RHEA-COMP:17340"/>
        <dbReference type="ChEBI" id="CHEBI:33019"/>
        <dbReference type="ChEBI" id="CHEBI:61560"/>
        <dbReference type="ChEBI" id="CHEBI:173112"/>
        <dbReference type="EC" id="2.7.7.7"/>
    </reaction>
</comment>
<dbReference type="HAMAP" id="MF_01113">
    <property type="entry name" value="DNApol_IV"/>
    <property type="match status" value="1"/>
</dbReference>
<dbReference type="AlphaFoldDB" id="A0A4R1R6S5"/>
<dbReference type="Gene3D" id="3.40.1170.60">
    <property type="match status" value="1"/>
</dbReference>
<keyword evidence="2" id="KW-0235">DNA replication</keyword>
<dbReference type="RefSeq" id="WP_031391141.1">
    <property type="nucleotide sequence ID" value="NZ_JPNB01000002.1"/>
</dbReference>
<dbReference type="GO" id="GO:0005829">
    <property type="term" value="C:cytosol"/>
    <property type="evidence" value="ECO:0007669"/>
    <property type="project" value="TreeGrafter"/>
</dbReference>
<evidence type="ECO:0000259" key="3">
    <source>
        <dbReference type="PROSITE" id="PS50173"/>
    </source>
</evidence>
<keyword evidence="2" id="KW-0460">Magnesium</keyword>